<evidence type="ECO:0000313" key="2">
    <source>
        <dbReference type="Proteomes" id="UP001165060"/>
    </source>
</evidence>
<protein>
    <submittedName>
        <fullName evidence="1">Uncharacterized protein</fullName>
    </submittedName>
</protein>
<dbReference type="EMBL" id="BRYB01003159">
    <property type="protein sequence ID" value="GMI31662.1"/>
    <property type="molecule type" value="Genomic_DNA"/>
</dbReference>
<proteinExistence type="predicted"/>
<feature type="non-terminal residue" evidence="1">
    <location>
        <position position="79"/>
    </location>
</feature>
<dbReference type="Proteomes" id="UP001165060">
    <property type="component" value="Unassembled WGS sequence"/>
</dbReference>
<gene>
    <name evidence="1" type="ORF">TeGR_g2721</name>
</gene>
<sequence length="79" mass="8487">MKGADSLKLFRALQTLATDIVAAESYVPEACYEDSDPENERAKVDVTVLPDQESSMALSFLLLACQAAGKFVAANAKTF</sequence>
<reference evidence="1 2" key="1">
    <citation type="journal article" date="2023" name="Commun. Biol.">
        <title>Genome analysis of Parmales, the sister group of diatoms, reveals the evolutionary specialization of diatoms from phago-mixotrophs to photoautotrophs.</title>
        <authorList>
            <person name="Ban H."/>
            <person name="Sato S."/>
            <person name="Yoshikawa S."/>
            <person name="Yamada K."/>
            <person name="Nakamura Y."/>
            <person name="Ichinomiya M."/>
            <person name="Sato N."/>
            <person name="Blanc-Mathieu R."/>
            <person name="Endo H."/>
            <person name="Kuwata A."/>
            <person name="Ogata H."/>
        </authorList>
    </citation>
    <scope>NUCLEOTIDE SEQUENCE [LARGE SCALE GENOMIC DNA]</scope>
</reference>
<organism evidence="1 2">
    <name type="scientific">Tetraparma gracilis</name>
    <dbReference type="NCBI Taxonomy" id="2962635"/>
    <lineage>
        <taxon>Eukaryota</taxon>
        <taxon>Sar</taxon>
        <taxon>Stramenopiles</taxon>
        <taxon>Ochrophyta</taxon>
        <taxon>Bolidophyceae</taxon>
        <taxon>Parmales</taxon>
        <taxon>Triparmaceae</taxon>
        <taxon>Tetraparma</taxon>
    </lineage>
</organism>
<comment type="caution">
    <text evidence="1">The sequence shown here is derived from an EMBL/GenBank/DDBJ whole genome shotgun (WGS) entry which is preliminary data.</text>
</comment>
<evidence type="ECO:0000313" key="1">
    <source>
        <dbReference type="EMBL" id="GMI31662.1"/>
    </source>
</evidence>
<keyword evidence="2" id="KW-1185">Reference proteome</keyword>
<name>A0ABQ6MT14_9STRA</name>
<accession>A0ABQ6MT14</accession>